<dbReference type="PANTHER" id="PTHR13767:SF2">
    <property type="entry name" value="PSEUDOURIDYLATE SYNTHASE TRUB1"/>
    <property type="match status" value="1"/>
</dbReference>
<dbReference type="CDD" id="cd02573">
    <property type="entry name" value="PseudoU_synth_EcTruB"/>
    <property type="match status" value="1"/>
</dbReference>
<comment type="catalytic activity">
    <reaction evidence="1 5">
        <text>uridine(55) in tRNA = pseudouridine(55) in tRNA</text>
        <dbReference type="Rhea" id="RHEA:42532"/>
        <dbReference type="Rhea" id="RHEA-COMP:10101"/>
        <dbReference type="Rhea" id="RHEA-COMP:10102"/>
        <dbReference type="ChEBI" id="CHEBI:65314"/>
        <dbReference type="ChEBI" id="CHEBI:65315"/>
        <dbReference type="EC" id="5.4.99.25"/>
    </reaction>
</comment>
<dbReference type="HAMAP" id="MF_01080">
    <property type="entry name" value="TruB_bact"/>
    <property type="match status" value="1"/>
</dbReference>
<evidence type="ECO:0000256" key="5">
    <source>
        <dbReference type="HAMAP-Rule" id="MF_01080"/>
    </source>
</evidence>
<proteinExistence type="inferred from homology"/>
<evidence type="ECO:0000256" key="4">
    <source>
        <dbReference type="ARBA" id="ARBA00023235"/>
    </source>
</evidence>
<dbReference type="EMBL" id="CP148066">
    <property type="protein sequence ID" value="WXL28249.1"/>
    <property type="molecule type" value="Genomic_DNA"/>
</dbReference>
<evidence type="ECO:0000313" key="8">
    <source>
        <dbReference type="Proteomes" id="UP001460679"/>
    </source>
</evidence>
<keyword evidence="4 5" id="KW-0413">Isomerase</keyword>
<dbReference type="Gene3D" id="3.30.2350.10">
    <property type="entry name" value="Pseudouridine synthase"/>
    <property type="match status" value="1"/>
</dbReference>
<dbReference type="InterPro" id="IPR002501">
    <property type="entry name" value="PsdUridine_synth_N"/>
</dbReference>
<dbReference type="Pfam" id="PF01509">
    <property type="entry name" value="TruB_N"/>
    <property type="match status" value="1"/>
</dbReference>
<sequence length="284" mass="32466">MFWAINKQKGDSSFQAIRKFQRENNIKKIGHCGTLDPLAQGLLIVATNEATKLLPYIINQDKEYICSMRFFASSASYDTDSEVTYLPTRYISLDELNKAINIIKNQTSQIPPIFSAKKINGKRAYELARQNIDFELKASDIKIYTFEILDFNENDFTLTFKTKVSKGTYIRSIVHDLATLLGTDAVMTDLQRTQIGNISLENSQKNFKIDNYSDLFGINIYAINNTQLNQLKSKHFFNDNNLKSNNYILIYNNNLIGIASCNDGLVQPIKILWPIVDNFLAKEK</sequence>
<dbReference type="Proteomes" id="UP001460679">
    <property type="component" value="Chromosome"/>
</dbReference>
<dbReference type="GO" id="GO:0160148">
    <property type="term" value="F:tRNA pseudouridine(55) synthase activity"/>
    <property type="evidence" value="ECO:0007669"/>
    <property type="project" value="UniProtKB-EC"/>
</dbReference>
<accession>A0ABZ2RVB5</accession>
<protein>
    <recommendedName>
        <fullName evidence="5">tRNA pseudouridine synthase B</fullName>
        <ecNumber evidence="5">5.4.99.25</ecNumber>
    </recommendedName>
    <alternativeName>
        <fullName evidence="5">tRNA pseudouridine(55) synthase</fullName>
        <shortName evidence="5">Psi55 synthase</shortName>
    </alternativeName>
    <alternativeName>
        <fullName evidence="5">tRNA pseudouridylate synthase</fullName>
    </alternativeName>
    <alternativeName>
        <fullName evidence="5">tRNA-uridine isomerase</fullName>
    </alternativeName>
</protein>
<feature type="domain" description="Pseudouridine synthase II N-terminal" evidence="6">
    <location>
        <begin position="25"/>
        <end position="170"/>
    </location>
</feature>
<dbReference type="NCBIfam" id="TIGR00431">
    <property type="entry name" value="TruB"/>
    <property type="match status" value="1"/>
</dbReference>
<name>A0ABZ2RVB5_9BACT</name>
<evidence type="ECO:0000256" key="3">
    <source>
        <dbReference type="ARBA" id="ARBA00022694"/>
    </source>
</evidence>
<evidence type="ECO:0000256" key="1">
    <source>
        <dbReference type="ARBA" id="ARBA00000385"/>
    </source>
</evidence>
<comment type="similarity">
    <text evidence="2 5">Belongs to the pseudouridine synthase TruB family. Type 1 subfamily.</text>
</comment>
<organism evidence="7 8">
    <name type="scientific">[Mycoplasma] gypis</name>
    <dbReference type="NCBI Taxonomy" id="92404"/>
    <lineage>
        <taxon>Bacteria</taxon>
        <taxon>Bacillati</taxon>
        <taxon>Mycoplasmatota</taxon>
        <taxon>Mycoplasmoidales</taxon>
        <taxon>Metamycoplasmataceae</taxon>
        <taxon>Metamycoplasma</taxon>
    </lineage>
</organism>
<dbReference type="EC" id="5.4.99.25" evidence="5"/>
<feature type="active site" description="Nucleophile" evidence="5">
    <location>
        <position position="36"/>
    </location>
</feature>
<dbReference type="PANTHER" id="PTHR13767">
    <property type="entry name" value="TRNA-PSEUDOURIDINE SYNTHASE"/>
    <property type="match status" value="1"/>
</dbReference>
<dbReference type="SUPFAM" id="SSF55120">
    <property type="entry name" value="Pseudouridine synthase"/>
    <property type="match status" value="1"/>
</dbReference>
<dbReference type="InterPro" id="IPR020103">
    <property type="entry name" value="PsdUridine_synth_cat_dom_sf"/>
</dbReference>
<keyword evidence="3 5" id="KW-0819">tRNA processing</keyword>
<keyword evidence="8" id="KW-1185">Reference proteome</keyword>
<evidence type="ECO:0000256" key="2">
    <source>
        <dbReference type="ARBA" id="ARBA00005642"/>
    </source>
</evidence>
<dbReference type="RefSeq" id="WP_205498199.1">
    <property type="nucleotide sequence ID" value="NZ_CP148066.1"/>
</dbReference>
<evidence type="ECO:0000313" key="7">
    <source>
        <dbReference type="EMBL" id="WXL28249.1"/>
    </source>
</evidence>
<evidence type="ECO:0000259" key="6">
    <source>
        <dbReference type="Pfam" id="PF01509"/>
    </source>
</evidence>
<gene>
    <name evidence="5 7" type="primary">truB</name>
    <name evidence="7" type="ORF">WG616_02655</name>
</gene>
<comment type="function">
    <text evidence="5">Responsible for synthesis of pseudouridine from uracil-55 in the psi GC loop of transfer RNAs.</text>
</comment>
<reference evidence="7" key="1">
    <citation type="submission" date="2024-03" db="EMBL/GenBank/DDBJ databases">
        <title>Complete genome sequence of Mycoplasma gypis type strain B1/T1.</title>
        <authorList>
            <person name="Spergser J."/>
        </authorList>
    </citation>
    <scope>NUCLEOTIDE SEQUENCE [LARGE SCALE GENOMIC DNA]</scope>
    <source>
        <strain evidence="7">B1/T1</strain>
    </source>
</reference>
<dbReference type="InterPro" id="IPR014780">
    <property type="entry name" value="tRNA_psdUridine_synth_TruB"/>
</dbReference>